<name>A0A4Q0Y5S0_9BACT</name>
<protein>
    <submittedName>
        <fullName evidence="1">Uncharacterized protein</fullName>
    </submittedName>
</protein>
<dbReference type="EMBL" id="PDKO01000001">
    <property type="protein sequence ID" value="RXJ64724.1"/>
    <property type="molecule type" value="Genomic_DNA"/>
</dbReference>
<evidence type="ECO:0000313" key="2">
    <source>
        <dbReference type="Proteomes" id="UP000290191"/>
    </source>
</evidence>
<organism evidence="1 2">
    <name type="scientific">Halarcobacter anaerophilus</name>
    <dbReference type="NCBI Taxonomy" id="877500"/>
    <lineage>
        <taxon>Bacteria</taxon>
        <taxon>Pseudomonadati</taxon>
        <taxon>Campylobacterota</taxon>
        <taxon>Epsilonproteobacteria</taxon>
        <taxon>Campylobacterales</taxon>
        <taxon>Arcobacteraceae</taxon>
        <taxon>Halarcobacter</taxon>
    </lineage>
</organism>
<reference evidence="1 2" key="1">
    <citation type="submission" date="2017-10" db="EMBL/GenBank/DDBJ databases">
        <title>Genomics of the genus Arcobacter.</title>
        <authorList>
            <person name="Perez-Cataluna A."/>
            <person name="Figueras M.J."/>
        </authorList>
    </citation>
    <scope>NUCLEOTIDE SEQUENCE [LARGE SCALE GENOMIC DNA]</scope>
    <source>
        <strain evidence="1 2">DSM 24636</strain>
    </source>
</reference>
<sequence length="109" mass="12399">MVCKLSEVSEFFNKYPHLLGEIDEAGLKELFETFPHACKFVKSLDEDNVDCNNLEKVSQKTLALLNQAYEHEYTIDDILNFAGAICKVFDIVGAPKYHVPFILVMLSKL</sequence>
<dbReference type="AlphaFoldDB" id="A0A4Q0Y5S0"/>
<accession>A0A4Q0Y5S0</accession>
<gene>
    <name evidence="1" type="ORF">CRV06_01850</name>
</gene>
<comment type="caution">
    <text evidence="1">The sequence shown here is derived from an EMBL/GenBank/DDBJ whole genome shotgun (WGS) entry which is preliminary data.</text>
</comment>
<dbReference type="OrthoDB" id="5343837at2"/>
<evidence type="ECO:0000313" key="1">
    <source>
        <dbReference type="EMBL" id="RXJ64724.1"/>
    </source>
</evidence>
<keyword evidence="2" id="KW-1185">Reference proteome</keyword>
<dbReference type="Proteomes" id="UP000290191">
    <property type="component" value="Unassembled WGS sequence"/>
</dbReference>
<dbReference type="RefSeq" id="WP_129081097.1">
    <property type="nucleotide sequence ID" value="NZ_CP041070.1"/>
</dbReference>
<proteinExistence type="predicted"/>